<gene>
    <name evidence="1" type="ORF">E6O75_ATG09929</name>
</gene>
<evidence type="ECO:0000313" key="2">
    <source>
        <dbReference type="Proteomes" id="UP000298493"/>
    </source>
</evidence>
<accession>A0A4Z1NNI4</accession>
<organism evidence="1 2">
    <name type="scientific">Venturia nashicola</name>
    <dbReference type="NCBI Taxonomy" id="86259"/>
    <lineage>
        <taxon>Eukaryota</taxon>
        <taxon>Fungi</taxon>
        <taxon>Dikarya</taxon>
        <taxon>Ascomycota</taxon>
        <taxon>Pezizomycotina</taxon>
        <taxon>Dothideomycetes</taxon>
        <taxon>Pleosporomycetidae</taxon>
        <taxon>Venturiales</taxon>
        <taxon>Venturiaceae</taxon>
        <taxon>Venturia</taxon>
    </lineage>
</organism>
<dbReference type="Proteomes" id="UP000298493">
    <property type="component" value="Unassembled WGS sequence"/>
</dbReference>
<name>A0A4Z1NNI4_9PEZI</name>
<protein>
    <submittedName>
        <fullName evidence="1">Uncharacterized protein</fullName>
    </submittedName>
</protein>
<sequence>MGGDSSGGYEAARRRQLGRLRGCEATTAREATRLRGDDSSGGYEAARRRQLGRLRGREATRLQGYLAVT</sequence>
<comment type="caution">
    <text evidence="1">The sequence shown here is derived from an EMBL/GenBank/DDBJ whole genome shotgun (WGS) entry which is preliminary data.</text>
</comment>
<keyword evidence="2" id="KW-1185">Reference proteome</keyword>
<proteinExistence type="predicted"/>
<evidence type="ECO:0000313" key="1">
    <source>
        <dbReference type="EMBL" id="TID17163.1"/>
    </source>
</evidence>
<dbReference type="EMBL" id="SNSC02000017">
    <property type="protein sequence ID" value="TID17163.1"/>
    <property type="molecule type" value="Genomic_DNA"/>
</dbReference>
<dbReference type="AlphaFoldDB" id="A0A4Z1NNI4"/>
<reference evidence="1 2" key="1">
    <citation type="submission" date="2019-04" db="EMBL/GenBank/DDBJ databases">
        <title>High contiguity whole genome sequence and gene annotation resource for two Venturia nashicola isolates.</title>
        <authorList>
            <person name="Prokchorchik M."/>
            <person name="Won K."/>
            <person name="Lee Y."/>
            <person name="Choi E.D."/>
            <person name="Segonzac C."/>
            <person name="Sohn K.H."/>
        </authorList>
    </citation>
    <scope>NUCLEOTIDE SEQUENCE [LARGE SCALE GENOMIC DNA]</scope>
    <source>
        <strain evidence="1 2">PRI2</strain>
    </source>
</reference>